<evidence type="ECO:0000256" key="1">
    <source>
        <dbReference type="SAM" id="MobiDB-lite"/>
    </source>
</evidence>
<reference evidence="2 3" key="1">
    <citation type="journal article" date="2019" name="Nat. Ecol. Evol.">
        <title>Megaphylogeny resolves global patterns of mushroom evolution.</title>
        <authorList>
            <person name="Varga T."/>
            <person name="Krizsan K."/>
            <person name="Foldi C."/>
            <person name="Dima B."/>
            <person name="Sanchez-Garcia M."/>
            <person name="Sanchez-Ramirez S."/>
            <person name="Szollosi G.J."/>
            <person name="Szarkandi J.G."/>
            <person name="Papp V."/>
            <person name="Albert L."/>
            <person name="Andreopoulos W."/>
            <person name="Angelini C."/>
            <person name="Antonin V."/>
            <person name="Barry K.W."/>
            <person name="Bougher N.L."/>
            <person name="Buchanan P."/>
            <person name="Buyck B."/>
            <person name="Bense V."/>
            <person name="Catcheside P."/>
            <person name="Chovatia M."/>
            <person name="Cooper J."/>
            <person name="Damon W."/>
            <person name="Desjardin D."/>
            <person name="Finy P."/>
            <person name="Geml J."/>
            <person name="Haridas S."/>
            <person name="Hughes K."/>
            <person name="Justo A."/>
            <person name="Karasinski D."/>
            <person name="Kautmanova I."/>
            <person name="Kiss B."/>
            <person name="Kocsube S."/>
            <person name="Kotiranta H."/>
            <person name="LaButti K.M."/>
            <person name="Lechner B.E."/>
            <person name="Liimatainen K."/>
            <person name="Lipzen A."/>
            <person name="Lukacs Z."/>
            <person name="Mihaltcheva S."/>
            <person name="Morgado L.N."/>
            <person name="Niskanen T."/>
            <person name="Noordeloos M.E."/>
            <person name="Ohm R.A."/>
            <person name="Ortiz-Santana B."/>
            <person name="Ovrebo C."/>
            <person name="Racz N."/>
            <person name="Riley R."/>
            <person name="Savchenko A."/>
            <person name="Shiryaev A."/>
            <person name="Soop K."/>
            <person name="Spirin V."/>
            <person name="Szebenyi C."/>
            <person name="Tomsovsky M."/>
            <person name="Tulloss R.E."/>
            <person name="Uehling J."/>
            <person name="Grigoriev I.V."/>
            <person name="Vagvolgyi C."/>
            <person name="Papp T."/>
            <person name="Martin F.M."/>
            <person name="Miettinen O."/>
            <person name="Hibbett D.S."/>
            <person name="Nagy L.G."/>
        </authorList>
    </citation>
    <scope>NUCLEOTIDE SEQUENCE [LARGE SCALE GENOMIC DNA]</scope>
    <source>
        <strain evidence="2 3">FP101781</strain>
    </source>
</reference>
<protein>
    <submittedName>
        <fullName evidence="2">Uncharacterized protein</fullName>
    </submittedName>
</protein>
<comment type="caution">
    <text evidence="2">The sequence shown here is derived from an EMBL/GenBank/DDBJ whole genome shotgun (WGS) entry which is preliminary data.</text>
</comment>
<sequence length="174" mass="18742">MTWVEVLGRMGSGHGLAPLEPSLLPRELTGKSHLGLSPRSQPNPRTQGGSPSQLMATLVGTIHDHRLNASLDQPAFRFVKSIAQEVPDSSSSHRLVRTATGTSICGPCVSAKKVLRLPTRMRLRHSPRPLSGPPSSTNGIPPPLVPPSRRFVSAQRSQGPSLDWRGRPIVSFLS</sequence>
<evidence type="ECO:0000313" key="2">
    <source>
        <dbReference type="EMBL" id="TEB25296.1"/>
    </source>
</evidence>
<feature type="region of interest" description="Disordered" evidence="1">
    <location>
        <begin position="29"/>
        <end position="52"/>
    </location>
</feature>
<feature type="region of interest" description="Disordered" evidence="1">
    <location>
        <begin position="124"/>
        <end position="174"/>
    </location>
</feature>
<dbReference type="AlphaFoldDB" id="A0A4Y7STW3"/>
<accession>A0A4Y7STW3</accession>
<dbReference type="Proteomes" id="UP000298030">
    <property type="component" value="Unassembled WGS sequence"/>
</dbReference>
<dbReference type="EMBL" id="QPFP01000058">
    <property type="protein sequence ID" value="TEB25296.1"/>
    <property type="molecule type" value="Genomic_DNA"/>
</dbReference>
<evidence type="ECO:0000313" key="3">
    <source>
        <dbReference type="Proteomes" id="UP000298030"/>
    </source>
</evidence>
<feature type="compositionally biased region" description="Polar residues" evidence="1">
    <location>
        <begin position="38"/>
        <end position="52"/>
    </location>
</feature>
<keyword evidence="3" id="KW-1185">Reference proteome</keyword>
<name>A0A4Y7STW3_COPMI</name>
<proteinExistence type="predicted"/>
<gene>
    <name evidence="2" type="ORF">FA13DRAFT_1177458</name>
</gene>
<organism evidence="2 3">
    <name type="scientific">Coprinellus micaceus</name>
    <name type="common">Glistening ink-cap mushroom</name>
    <name type="synonym">Coprinus micaceus</name>
    <dbReference type="NCBI Taxonomy" id="71717"/>
    <lineage>
        <taxon>Eukaryota</taxon>
        <taxon>Fungi</taxon>
        <taxon>Dikarya</taxon>
        <taxon>Basidiomycota</taxon>
        <taxon>Agaricomycotina</taxon>
        <taxon>Agaricomycetes</taxon>
        <taxon>Agaricomycetidae</taxon>
        <taxon>Agaricales</taxon>
        <taxon>Agaricineae</taxon>
        <taxon>Psathyrellaceae</taxon>
        <taxon>Coprinellus</taxon>
    </lineage>
</organism>